<organism evidence="13 16">
    <name type="scientific">Didymodactylos carnosus</name>
    <dbReference type="NCBI Taxonomy" id="1234261"/>
    <lineage>
        <taxon>Eukaryota</taxon>
        <taxon>Metazoa</taxon>
        <taxon>Spiralia</taxon>
        <taxon>Gnathifera</taxon>
        <taxon>Rotifera</taxon>
        <taxon>Eurotatoria</taxon>
        <taxon>Bdelloidea</taxon>
        <taxon>Philodinida</taxon>
        <taxon>Philodinidae</taxon>
        <taxon>Didymodactylos</taxon>
    </lineage>
</organism>
<comment type="similarity">
    <text evidence="9">Belongs to the G-protein coupled receptor 1 family.</text>
</comment>
<accession>A0A815MXQ3</accession>
<dbReference type="PANTHER" id="PTHR24229">
    <property type="entry name" value="NEUROPEPTIDES RECEPTOR"/>
    <property type="match status" value="1"/>
</dbReference>
<feature type="transmembrane region" description="Helical" evidence="10">
    <location>
        <begin position="64"/>
        <end position="88"/>
    </location>
</feature>
<evidence type="ECO:0000256" key="5">
    <source>
        <dbReference type="ARBA" id="ARBA00023040"/>
    </source>
</evidence>
<feature type="domain" description="G-protein coupled receptors family 1 profile" evidence="11">
    <location>
        <begin position="43"/>
        <end position="319"/>
    </location>
</feature>
<dbReference type="GO" id="GO:0005886">
    <property type="term" value="C:plasma membrane"/>
    <property type="evidence" value="ECO:0007669"/>
    <property type="project" value="UniProtKB-SubCell"/>
</dbReference>
<dbReference type="GO" id="GO:0043005">
    <property type="term" value="C:neuron projection"/>
    <property type="evidence" value="ECO:0007669"/>
    <property type="project" value="TreeGrafter"/>
</dbReference>
<name>A0A815MXQ3_9BILA</name>
<dbReference type="PROSITE" id="PS00237">
    <property type="entry name" value="G_PROTEIN_RECEP_F1_1"/>
    <property type="match status" value="1"/>
</dbReference>
<keyword evidence="4 10" id="KW-1133">Transmembrane helix</keyword>
<evidence type="ECO:0000256" key="7">
    <source>
        <dbReference type="ARBA" id="ARBA00023170"/>
    </source>
</evidence>
<dbReference type="PANTHER" id="PTHR24229:SF40">
    <property type="entry name" value="ALLATOSTATIN C RECEPTOR 1-RELATED"/>
    <property type="match status" value="1"/>
</dbReference>
<dbReference type="Proteomes" id="UP000681722">
    <property type="component" value="Unassembled WGS sequence"/>
</dbReference>
<evidence type="ECO:0000256" key="4">
    <source>
        <dbReference type="ARBA" id="ARBA00022989"/>
    </source>
</evidence>
<dbReference type="InterPro" id="IPR000276">
    <property type="entry name" value="GPCR_Rhodpsn"/>
</dbReference>
<feature type="transmembrane region" description="Helical" evidence="10">
    <location>
        <begin position="245"/>
        <end position="266"/>
    </location>
</feature>
<evidence type="ECO:0000256" key="6">
    <source>
        <dbReference type="ARBA" id="ARBA00023136"/>
    </source>
</evidence>
<dbReference type="PROSITE" id="PS50262">
    <property type="entry name" value="G_PROTEIN_RECEP_F1_2"/>
    <property type="match status" value="1"/>
</dbReference>
<sequence>MLSLMKNTTNFTKSLDTTNSSTNNILFYFVPFYLIIFFTGFFGNGLVIVSILRSHRLRTVTNTYLLNLAIADFLLLFSVPFLITTILANGWIFGTVLCKMYFNFIHINQYVSSLILASLSFDRWLAVCHPLKAMSFRTPYNCGIIIIACWLMSALFLSPTWLYARVFSDSPNIYWRRYLVQKCIIDFPAISRIPPEIVFTYYGFFVGFIFPVTLITTFYLKLLIRLHRIRQKHQSEIKQRSHRKVTRIVLAVITAYFVCWIPYWFLQIYITIDPLLRSLKLPPFFSSTTTILKSSLLKELTHFTMIVGYANNSLNPILYVFLSESFREEYLHVLKCFTSSSTNHNNDINWCNQPSSKKIHYTKKHSISLEEAAAVQEANWTTNSTTAAFLSCFQINKKRHQNLNNKKDDLCGKNTYLLKSCHKYTSIQTATYSYVSQNDYTSDSHRYQKHLLINPTDYSNIEGDGGVYCG</sequence>
<dbReference type="Proteomes" id="UP000677228">
    <property type="component" value="Unassembled WGS sequence"/>
</dbReference>
<dbReference type="EMBL" id="CAJOBC010083904">
    <property type="protein sequence ID" value="CAF4308627.1"/>
    <property type="molecule type" value="Genomic_DNA"/>
</dbReference>
<dbReference type="InterPro" id="IPR017452">
    <property type="entry name" value="GPCR_Rhodpsn_7TM"/>
</dbReference>
<protein>
    <recommendedName>
        <fullName evidence="11">G-protein coupled receptors family 1 profile domain-containing protein</fullName>
    </recommendedName>
</protein>
<dbReference type="GO" id="GO:0004930">
    <property type="term" value="F:G protein-coupled receptor activity"/>
    <property type="evidence" value="ECO:0007669"/>
    <property type="project" value="UniProtKB-KW"/>
</dbReference>
<feature type="transmembrane region" description="Helical" evidence="10">
    <location>
        <begin position="25"/>
        <end position="52"/>
    </location>
</feature>
<keyword evidence="7 9" id="KW-0675">Receptor</keyword>
<reference evidence="13" key="1">
    <citation type="submission" date="2021-02" db="EMBL/GenBank/DDBJ databases">
        <authorList>
            <person name="Nowell W R."/>
        </authorList>
    </citation>
    <scope>NUCLEOTIDE SEQUENCE</scope>
</reference>
<evidence type="ECO:0000256" key="1">
    <source>
        <dbReference type="ARBA" id="ARBA00004651"/>
    </source>
</evidence>
<evidence type="ECO:0000256" key="8">
    <source>
        <dbReference type="ARBA" id="ARBA00023224"/>
    </source>
</evidence>
<feature type="transmembrane region" description="Helical" evidence="10">
    <location>
        <begin position="100"/>
        <end position="121"/>
    </location>
</feature>
<feature type="transmembrane region" description="Helical" evidence="10">
    <location>
        <begin position="201"/>
        <end position="224"/>
    </location>
</feature>
<evidence type="ECO:0000256" key="2">
    <source>
        <dbReference type="ARBA" id="ARBA00022475"/>
    </source>
</evidence>
<keyword evidence="3 9" id="KW-0812">Transmembrane</keyword>
<dbReference type="Gene3D" id="1.20.1070.10">
    <property type="entry name" value="Rhodopsin 7-helix transmembrane proteins"/>
    <property type="match status" value="1"/>
</dbReference>
<gene>
    <name evidence="13" type="ORF">GPM918_LOCUS33948</name>
    <name evidence="12" type="ORF">OVA965_LOCUS26581</name>
    <name evidence="15" type="ORF">SRO942_LOCUS34640</name>
    <name evidence="14" type="ORF">TMI583_LOCUS27319</name>
</gene>
<keyword evidence="16" id="KW-1185">Reference proteome</keyword>
<proteinExistence type="inferred from homology"/>
<dbReference type="Proteomes" id="UP000663829">
    <property type="component" value="Unassembled WGS sequence"/>
</dbReference>
<dbReference type="GO" id="GO:0042277">
    <property type="term" value="F:peptide binding"/>
    <property type="evidence" value="ECO:0007669"/>
    <property type="project" value="TreeGrafter"/>
</dbReference>
<comment type="caution">
    <text evidence="13">The sequence shown here is derived from an EMBL/GenBank/DDBJ whole genome shotgun (WGS) entry which is preliminary data.</text>
</comment>
<evidence type="ECO:0000256" key="10">
    <source>
        <dbReference type="SAM" id="Phobius"/>
    </source>
</evidence>
<evidence type="ECO:0000313" key="14">
    <source>
        <dbReference type="EMBL" id="CAF4064623.1"/>
    </source>
</evidence>
<dbReference type="Proteomes" id="UP000682733">
    <property type="component" value="Unassembled WGS sequence"/>
</dbReference>
<comment type="subcellular location">
    <subcellularLocation>
        <location evidence="1">Cell membrane</location>
        <topology evidence="1">Multi-pass membrane protein</topology>
    </subcellularLocation>
</comment>
<dbReference type="AlphaFoldDB" id="A0A815MXQ3"/>
<dbReference type="EMBL" id="CAJNOK010017108">
    <property type="protein sequence ID" value="CAF1257804.1"/>
    <property type="molecule type" value="Genomic_DNA"/>
</dbReference>
<keyword evidence="6 10" id="KW-0472">Membrane</keyword>
<evidence type="ECO:0000313" key="15">
    <source>
        <dbReference type="EMBL" id="CAF4308627.1"/>
    </source>
</evidence>
<keyword evidence="2" id="KW-1003">Cell membrane</keyword>
<dbReference type="EMBL" id="CAJOBA010038660">
    <property type="protein sequence ID" value="CAF4064623.1"/>
    <property type="molecule type" value="Genomic_DNA"/>
</dbReference>
<dbReference type="Pfam" id="PF00001">
    <property type="entry name" value="7tm_1"/>
    <property type="match status" value="1"/>
</dbReference>
<keyword evidence="5 9" id="KW-0297">G-protein coupled receptor</keyword>
<dbReference type="OrthoDB" id="6076970at2759"/>
<evidence type="ECO:0000313" key="12">
    <source>
        <dbReference type="EMBL" id="CAF1257804.1"/>
    </source>
</evidence>
<evidence type="ECO:0000256" key="9">
    <source>
        <dbReference type="RuleBase" id="RU000688"/>
    </source>
</evidence>
<feature type="transmembrane region" description="Helical" evidence="10">
    <location>
        <begin position="142"/>
        <end position="164"/>
    </location>
</feature>
<evidence type="ECO:0000313" key="16">
    <source>
        <dbReference type="Proteomes" id="UP000663829"/>
    </source>
</evidence>
<evidence type="ECO:0000313" key="13">
    <source>
        <dbReference type="EMBL" id="CAF1429425.1"/>
    </source>
</evidence>
<dbReference type="EMBL" id="CAJNOQ010018472">
    <property type="protein sequence ID" value="CAF1429425.1"/>
    <property type="molecule type" value="Genomic_DNA"/>
</dbReference>
<evidence type="ECO:0000256" key="3">
    <source>
        <dbReference type="ARBA" id="ARBA00022692"/>
    </source>
</evidence>
<evidence type="ECO:0000259" key="11">
    <source>
        <dbReference type="PROSITE" id="PS50262"/>
    </source>
</evidence>
<dbReference type="SUPFAM" id="SSF81321">
    <property type="entry name" value="Family A G protein-coupled receptor-like"/>
    <property type="match status" value="1"/>
</dbReference>
<dbReference type="PRINTS" id="PR00237">
    <property type="entry name" value="GPCRRHODOPSN"/>
</dbReference>
<keyword evidence="8 9" id="KW-0807">Transducer</keyword>